<dbReference type="GO" id="GO:0016787">
    <property type="term" value="F:hydrolase activity"/>
    <property type="evidence" value="ECO:0007669"/>
    <property type="project" value="UniProtKB-KW"/>
</dbReference>
<dbReference type="Proteomes" id="UP001319080">
    <property type="component" value="Unassembled WGS sequence"/>
</dbReference>
<dbReference type="SUPFAM" id="SSF56784">
    <property type="entry name" value="HAD-like"/>
    <property type="match status" value="1"/>
</dbReference>
<dbReference type="AlphaFoldDB" id="A0AAP2GTY0"/>
<dbReference type="InterPro" id="IPR036412">
    <property type="entry name" value="HAD-like_sf"/>
</dbReference>
<keyword evidence="1" id="KW-0378">Hydrolase</keyword>
<evidence type="ECO:0000313" key="1">
    <source>
        <dbReference type="EMBL" id="MBT1706947.1"/>
    </source>
</evidence>
<evidence type="ECO:0000313" key="2">
    <source>
        <dbReference type="Proteomes" id="UP001319080"/>
    </source>
</evidence>
<dbReference type="EMBL" id="JAHESE010000001">
    <property type="protein sequence ID" value="MBT1706947.1"/>
    <property type="molecule type" value="Genomic_DNA"/>
</dbReference>
<reference evidence="1 2" key="1">
    <citation type="submission" date="2021-05" db="EMBL/GenBank/DDBJ databases">
        <title>A Polyphasic approach of four new species of the genus Ohtaekwangia: Ohtaekwangia histidinii sp. nov., Ohtaekwangia cretensis sp. nov., Ohtaekwangia indiensis sp. nov., Ohtaekwangia reichenbachii sp. nov. from diverse environment.</title>
        <authorList>
            <person name="Octaviana S."/>
        </authorList>
    </citation>
    <scope>NUCLEOTIDE SEQUENCE [LARGE SCALE GENOMIC DNA]</scope>
    <source>
        <strain evidence="1 2">PWU5</strain>
    </source>
</reference>
<proteinExistence type="predicted"/>
<keyword evidence="2" id="KW-1185">Reference proteome</keyword>
<dbReference type="RefSeq" id="WP_254082528.1">
    <property type="nucleotide sequence ID" value="NZ_JAHESE010000001.1"/>
</dbReference>
<name>A0AAP2GTY0_9BACT</name>
<accession>A0AAP2GTY0</accession>
<comment type="caution">
    <text evidence="1">The sequence shown here is derived from an EMBL/GenBank/DDBJ whole genome shotgun (WGS) entry which is preliminary data.</text>
</comment>
<protein>
    <submittedName>
        <fullName evidence="1">HAD family hydrolase</fullName>
    </submittedName>
</protein>
<gene>
    <name evidence="1" type="ORF">KK062_01860</name>
</gene>
<organism evidence="1 2">
    <name type="scientific">Dawidia cretensis</name>
    <dbReference type="NCBI Taxonomy" id="2782350"/>
    <lineage>
        <taxon>Bacteria</taxon>
        <taxon>Pseudomonadati</taxon>
        <taxon>Bacteroidota</taxon>
        <taxon>Cytophagia</taxon>
        <taxon>Cytophagales</taxon>
        <taxon>Chryseotaleaceae</taxon>
        <taxon>Dawidia</taxon>
    </lineage>
</organism>
<sequence length="147" mass="17255">MKISFDLDDTLIPAQKHFATEPMNWLQRLLGVEPIRLGTIELMKQLKSEGHGICIYTTSFRIEFSIRLAFWTYGVVLREVINQSKHDRILKEKRNFYSKFPPAFDIDLHVDDSPGLAIEGRRFNFRTVIIEDDNIDWMLTVRQAVQK</sequence>